<comment type="caution">
    <text evidence="2">The sequence shown here is derived from an EMBL/GenBank/DDBJ whole genome shotgun (WGS) entry which is preliminary data.</text>
</comment>
<evidence type="ECO:0000313" key="3">
    <source>
        <dbReference type="Proteomes" id="UP000271624"/>
    </source>
</evidence>
<reference evidence="2" key="2">
    <citation type="journal article" date="2019" name="Genome Biol. Evol.">
        <title>Day and night: Metabolic profiles and evolutionary relationships of six axenic non-marine cyanobacteria.</title>
        <authorList>
            <person name="Will S.E."/>
            <person name="Henke P."/>
            <person name="Boedeker C."/>
            <person name="Huang S."/>
            <person name="Brinkmann H."/>
            <person name="Rohde M."/>
            <person name="Jarek M."/>
            <person name="Friedl T."/>
            <person name="Seufert S."/>
            <person name="Schumacher M."/>
            <person name="Overmann J."/>
            <person name="Neumann-Schaal M."/>
            <person name="Petersen J."/>
        </authorList>
    </citation>
    <scope>NUCLEOTIDE SEQUENCE [LARGE SCALE GENOMIC DNA]</scope>
    <source>
        <strain evidence="2">PCC 7102</strain>
    </source>
</reference>
<dbReference type="Proteomes" id="UP000271624">
    <property type="component" value="Unassembled WGS sequence"/>
</dbReference>
<proteinExistence type="predicted"/>
<sequence>MKKLTHNKHREGAPTTNLKRSSKSKNIKKKDTYIMAQSVIDAQFDTLITCYQGGNASSDYEIDGVKDADFGELYRVWRSYCLIGTFYQALDGKWVAQSTKATIKGSFSTESKAILVLVAIHENPQLQSA</sequence>
<keyword evidence="3" id="KW-1185">Reference proteome</keyword>
<dbReference type="EMBL" id="RSCL01000014">
    <property type="protein sequence ID" value="RUT03275.1"/>
    <property type="molecule type" value="Genomic_DNA"/>
</dbReference>
<dbReference type="AlphaFoldDB" id="A0A433VAZ6"/>
<organism evidence="2 3">
    <name type="scientific">Dulcicalothrix desertica PCC 7102</name>
    <dbReference type="NCBI Taxonomy" id="232991"/>
    <lineage>
        <taxon>Bacteria</taxon>
        <taxon>Bacillati</taxon>
        <taxon>Cyanobacteriota</taxon>
        <taxon>Cyanophyceae</taxon>
        <taxon>Nostocales</taxon>
        <taxon>Calotrichaceae</taxon>
        <taxon>Dulcicalothrix</taxon>
    </lineage>
</organism>
<evidence type="ECO:0000256" key="1">
    <source>
        <dbReference type="SAM" id="MobiDB-lite"/>
    </source>
</evidence>
<name>A0A433VAZ6_9CYAN</name>
<feature type="region of interest" description="Disordered" evidence="1">
    <location>
        <begin position="1"/>
        <end position="25"/>
    </location>
</feature>
<reference evidence="2" key="1">
    <citation type="submission" date="2018-12" db="EMBL/GenBank/DDBJ databases">
        <authorList>
            <person name="Will S."/>
            <person name="Neumann-Schaal M."/>
            <person name="Henke P."/>
        </authorList>
    </citation>
    <scope>NUCLEOTIDE SEQUENCE</scope>
    <source>
        <strain evidence="2">PCC 7102</strain>
    </source>
</reference>
<protein>
    <submittedName>
        <fullName evidence="2">Uncharacterized protein</fullName>
    </submittedName>
</protein>
<evidence type="ECO:0000313" key="2">
    <source>
        <dbReference type="EMBL" id="RUT03275.1"/>
    </source>
</evidence>
<accession>A0A433VAZ6</accession>
<gene>
    <name evidence="2" type="ORF">DSM106972_055830</name>
</gene>